<organism evidence="2 3">
    <name type="scientific">Tichowtungia aerotolerans</name>
    <dbReference type="NCBI Taxonomy" id="2697043"/>
    <lineage>
        <taxon>Bacteria</taxon>
        <taxon>Pseudomonadati</taxon>
        <taxon>Kiritimatiellota</taxon>
        <taxon>Tichowtungiia</taxon>
        <taxon>Tichowtungiales</taxon>
        <taxon>Tichowtungiaceae</taxon>
        <taxon>Tichowtungia</taxon>
    </lineage>
</organism>
<evidence type="ECO:0000313" key="2">
    <source>
        <dbReference type="EMBL" id="QHI70611.1"/>
    </source>
</evidence>
<dbReference type="InterPro" id="IPR050312">
    <property type="entry name" value="IolE/XylAMocC-like"/>
</dbReference>
<dbReference type="InterPro" id="IPR013022">
    <property type="entry name" value="Xyl_isomerase-like_TIM-brl"/>
</dbReference>
<keyword evidence="3" id="KW-1185">Reference proteome</keyword>
<accession>A0A6P1M9V2</accession>
<name>A0A6P1M9V2_9BACT</name>
<dbReference type="KEGG" id="taer:GT409_14575"/>
<dbReference type="Proteomes" id="UP000464954">
    <property type="component" value="Chromosome"/>
</dbReference>
<feature type="domain" description="Xylose isomerase-like TIM barrel" evidence="1">
    <location>
        <begin position="20"/>
        <end position="226"/>
    </location>
</feature>
<evidence type="ECO:0000313" key="3">
    <source>
        <dbReference type="Proteomes" id="UP000464954"/>
    </source>
</evidence>
<dbReference type="AlphaFoldDB" id="A0A6P1M9V2"/>
<sequence>MKTGICSITFRPMNVGQVADLVKTAGLDAIEWGGDVHVRPGDLTAARVARRTTVDAGLEVSSYGSYFRVLDKEGRAEAFQPVLDSTLALETNTVRIWAGYSASAEVSEDVRSRFAEQAQRVAEMAAASGVNIGFEFHDHSLTDTNESAAKLLQEIDAPNVYLYWQPMYQGPDMDYRMAGLHDLKDRILNFHVFHWEYDGSKELWIDAVDRRPLSEGQAEWKQYFSVELPPRERYALLEFVRDDDPKRFLEDAETLKAWLEGTVK</sequence>
<dbReference type="SUPFAM" id="SSF51658">
    <property type="entry name" value="Xylose isomerase-like"/>
    <property type="match status" value="1"/>
</dbReference>
<dbReference type="InterPro" id="IPR036237">
    <property type="entry name" value="Xyl_isomerase-like_sf"/>
</dbReference>
<protein>
    <submittedName>
        <fullName evidence="2">TIM barrel protein</fullName>
    </submittedName>
</protein>
<dbReference type="Pfam" id="PF01261">
    <property type="entry name" value="AP_endonuc_2"/>
    <property type="match status" value="1"/>
</dbReference>
<dbReference type="EMBL" id="CP047593">
    <property type="protein sequence ID" value="QHI70611.1"/>
    <property type="molecule type" value="Genomic_DNA"/>
</dbReference>
<dbReference type="Gene3D" id="3.20.20.150">
    <property type="entry name" value="Divalent-metal-dependent TIM barrel enzymes"/>
    <property type="match status" value="1"/>
</dbReference>
<proteinExistence type="predicted"/>
<dbReference type="RefSeq" id="WP_160629785.1">
    <property type="nucleotide sequence ID" value="NZ_CP047593.1"/>
</dbReference>
<gene>
    <name evidence="2" type="ORF">GT409_14575</name>
</gene>
<reference evidence="2 3" key="1">
    <citation type="submission" date="2020-01" db="EMBL/GenBank/DDBJ databases">
        <title>Ponticoccus aerotolerans gen. nov., sp. nov., an anaerobic bacterium and proposal of Ponticoccusceae fam. nov., Ponticoccusles ord. nov. and Ponticoccuse classis nov. in the phylum Kiritimatiellaeota.</title>
        <authorList>
            <person name="Zhou L.Y."/>
            <person name="Du Z.J."/>
        </authorList>
    </citation>
    <scope>NUCLEOTIDE SEQUENCE [LARGE SCALE GENOMIC DNA]</scope>
    <source>
        <strain evidence="2 3">S-5007</strain>
    </source>
</reference>
<dbReference type="PANTHER" id="PTHR12110">
    <property type="entry name" value="HYDROXYPYRUVATE ISOMERASE"/>
    <property type="match status" value="1"/>
</dbReference>
<dbReference type="PANTHER" id="PTHR12110:SF41">
    <property type="entry name" value="INOSOSE DEHYDRATASE"/>
    <property type="match status" value="1"/>
</dbReference>
<evidence type="ECO:0000259" key="1">
    <source>
        <dbReference type="Pfam" id="PF01261"/>
    </source>
</evidence>